<name>A0A7H0LMZ0_9SPHN</name>
<proteinExistence type="predicted"/>
<dbReference type="RefSeq" id="WP_187763329.1">
    <property type="nucleotide sequence ID" value="NZ_CP061038.1"/>
</dbReference>
<keyword evidence="1" id="KW-1277">Toxin-antitoxin system</keyword>
<keyword evidence="3" id="KW-1185">Reference proteome</keyword>
<dbReference type="EMBL" id="CP061038">
    <property type="protein sequence ID" value="QNQ11043.1"/>
    <property type="molecule type" value="Genomic_DNA"/>
</dbReference>
<organism evidence="2 3">
    <name type="scientific">Sphingomonas alpina</name>
    <dbReference type="NCBI Taxonomy" id="653931"/>
    <lineage>
        <taxon>Bacteria</taxon>
        <taxon>Pseudomonadati</taxon>
        <taxon>Pseudomonadota</taxon>
        <taxon>Alphaproteobacteria</taxon>
        <taxon>Sphingomonadales</taxon>
        <taxon>Sphingomonadaceae</taxon>
        <taxon>Sphingomonas</taxon>
    </lineage>
</organism>
<evidence type="ECO:0000313" key="3">
    <source>
        <dbReference type="Proteomes" id="UP000516148"/>
    </source>
</evidence>
<protein>
    <submittedName>
        <fullName evidence="2">Type II toxin-antitoxin system CcdA family antitoxin</fullName>
    </submittedName>
</protein>
<dbReference type="Proteomes" id="UP000516148">
    <property type="component" value="Chromosome"/>
</dbReference>
<gene>
    <name evidence="2" type="ORF">H3Z74_07745</name>
</gene>
<reference evidence="2 3" key="1">
    <citation type="submission" date="2020-09" db="EMBL/GenBank/DDBJ databases">
        <title>Sphingomonas sp., a new species isolated from pork steak.</title>
        <authorList>
            <person name="Heidler von Heilborn D."/>
        </authorList>
    </citation>
    <scope>NUCLEOTIDE SEQUENCE [LARGE SCALE GENOMIC DNA]</scope>
    <source>
        <strain evidence="3">S8-3T</strain>
    </source>
</reference>
<evidence type="ECO:0000313" key="2">
    <source>
        <dbReference type="EMBL" id="QNQ11043.1"/>
    </source>
</evidence>
<dbReference type="Pfam" id="PF07362">
    <property type="entry name" value="CcdA"/>
    <property type="match status" value="1"/>
</dbReference>
<accession>A0A7H0LMZ0</accession>
<dbReference type="AlphaFoldDB" id="A0A7H0LMZ0"/>
<dbReference type="KEGG" id="spap:H3Z74_07745"/>
<sequence length="84" mass="9729">MPRSNVGETRTAYRRPTNVSLDAAMIEDAKELGINVSRACEEGLAKQIKAERERRWIEENREAIDGWNAWVAEHGLPLEKYRQF</sequence>
<dbReference type="InterPro" id="IPR009956">
    <property type="entry name" value="Post-segregation_anti-tox_CcdA"/>
</dbReference>
<evidence type="ECO:0000256" key="1">
    <source>
        <dbReference type="ARBA" id="ARBA00022649"/>
    </source>
</evidence>